<feature type="compositionally biased region" description="Basic and acidic residues" evidence="1">
    <location>
        <begin position="1"/>
        <end position="38"/>
    </location>
</feature>
<gene>
    <name evidence="2" type="ORF">Scep_021475</name>
</gene>
<feature type="compositionally biased region" description="Basic and acidic residues" evidence="1">
    <location>
        <begin position="130"/>
        <end position="139"/>
    </location>
</feature>
<organism evidence="2 3">
    <name type="scientific">Stephania cephalantha</name>
    <dbReference type="NCBI Taxonomy" id="152367"/>
    <lineage>
        <taxon>Eukaryota</taxon>
        <taxon>Viridiplantae</taxon>
        <taxon>Streptophyta</taxon>
        <taxon>Embryophyta</taxon>
        <taxon>Tracheophyta</taxon>
        <taxon>Spermatophyta</taxon>
        <taxon>Magnoliopsida</taxon>
        <taxon>Ranunculales</taxon>
        <taxon>Menispermaceae</taxon>
        <taxon>Menispermoideae</taxon>
        <taxon>Cissampelideae</taxon>
        <taxon>Stephania</taxon>
    </lineage>
</organism>
<evidence type="ECO:0000313" key="2">
    <source>
        <dbReference type="EMBL" id="KAK9104631.1"/>
    </source>
</evidence>
<dbReference type="EMBL" id="JBBNAG010000009">
    <property type="protein sequence ID" value="KAK9104631.1"/>
    <property type="molecule type" value="Genomic_DNA"/>
</dbReference>
<proteinExistence type="predicted"/>
<comment type="caution">
    <text evidence="2">The sequence shown here is derived from an EMBL/GenBank/DDBJ whole genome shotgun (WGS) entry which is preliminary data.</text>
</comment>
<evidence type="ECO:0000256" key="1">
    <source>
        <dbReference type="SAM" id="MobiDB-lite"/>
    </source>
</evidence>
<keyword evidence="3" id="KW-1185">Reference proteome</keyword>
<evidence type="ECO:0000313" key="3">
    <source>
        <dbReference type="Proteomes" id="UP001419268"/>
    </source>
</evidence>
<feature type="region of interest" description="Disordered" evidence="1">
    <location>
        <begin position="1"/>
        <end position="48"/>
    </location>
</feature>
<feature type="compositionally biased region" description="Basic and acidic residues" evidence="1">
    <location>
        <begin position="109"/>
        <end position="119"/>
    </location>
</feature>
<dbReference type="AlphaFoldDB" id="A0AAP0F3I2"/>
<accession>A0AAP0F3I2</accession>
<dbReference type="Proteomes" id="UP001419268">
    <property type="component" value="Unassembled WGS sequence"/>
</dbReference>
<feature type="region of interest" description="Disordered" evidence="1">
    <location>
        <begin position="101"/>
        <end position="139"/>
    </location>
</feature>
<protein>
    <submittedName>
        <fullName evidence="2">Uncharacterized protein</fullName>
    </submittedName>
</protein>
<sequence length="269" mass="29703">MSKRLVERQSTSREMIPETRSREEPRRDQWLRRSRAEQMRAAAERTQPMAGKIAEATEAAAAGVRQWRVVHAEATTARDGGLDLADHDVTRSAAAATNSACAHSSAMRTPEEYTADRRWRASRRSAASGERGDSRSRMTDRAATVVAVTTTATVVVATLRRRCGCGDLGVWERRNGFAGRRMRANGALAPHADRARTTTATVVAADLRRRCGGGDLGVSDRRNGFARDEDEIPATDQNLSLIKRHNVELEFVSSMTDQMNKLSFLTIYS</sequence>
<name>A0AAP0F3I2_9MAGN</name>
<reference evidence="2 3" key="1">
    <citation type="submission" date="2024-01" db="EMBL/GenBank/DDBJ databases">
        <title>Genome assemblies of Stephania.</title>
        <authorList>
            <person name="Yang L."/>
        </authorList>
    </citation>
    <scope>NUCLEOTIDE SEQUENCE [LARGE SCALE GENOMIC DNA]</scope>
    <source>
        <strain evidence="2">JXDWG</strain>
        <tissue evidence="2">Leaf</tissue>
    </source>
</reference>